<evidence type="ECO:0000256" key="5">
    <source>
        <dbReference type="ARBA" id="ARBA00022737"/>
    </source>
</evidence>
<dbReference type="FunFam" id="1.50.40.10:FF:000062">
    <property type="entry name" value="mitochondrial uncoupling protein 3"/>
    <property type="match status" value="1"/>
</dbReference>
<keyword evidence="7" id="KW-1133">Transmembrane helix</keyword>
<evidence type="ECO:0000256" key="7">
    <source>
        <dbReference type="ARBA" id="ARBA00022989"/>
    </source>
</evidence>
<feature type="repeat" description="Solcar" evidence="10">
    <location>
        <begin position="222"/>
        <end position="317"/>
    </location>
</feature>
<keyword evidence="8" id="KW-0496">Mitochondrion</keyword>
<reference evidence="13" key="1">
    <citation type="submission" date="2017-02" db="UniProtKB">
        <authorList>
            <consortium name="WormBaseParasite"/>
        </authorList>
    </citation>
    <scope>IDENTIFICATION</scope>
</reference>
<comment type="subcellular location">
    <subcellularLocation>
        <location evidence="1">Mitochondrion inner membrane</location>
        <topology evidence="1">Multi-pass membrane protein</topology>
    </subcellularLocation>
</comment>
<dbReference type="InterPro" id="IPR023395">
    <property type="entry name" value="MCP_dom_sf"/>
</dbReference>
<keyword evidence="5" id="KW-0677">Repeat</keyword>
<dbReference type="PANTHER" id="PTHR45618">
    <property type="entry name" value="MITOCHONDRIAL DICARBOXYLATE CARRIER-RELATED"/>
    <property type="match status" value="1"/>
</dbReference>
<keyword evidence="9 10" id="KW-0472">Membrane</keyword>
<dbReference type="InterPro" id="IPR050391">
    <property type="entry name" value="Mito_Metabolite_Transporter"/>
</dbReference>
<evidence type="ECO:0000256" key="4">
    <source>
        <dbReference type="ARBA" id="ARBA00022692"/>
    </source>
</evidence>
<keyword evidence="3 11" id="KW-0813">Transport</keyword>
<dbReference type="InterPro" id="IPR018108">
    <property type="entry name" value="MCP_transmembrane"/>
</dbReference>
<evidence type="ECO:0000313" key="12">
    <source>
        <dbReference type="Proteomes" id="UP000046393"/>
    </source>
</evidence>
<dbReference type="Gene3D" id="1.50.40.10">
    <property type="entry name" value="Mitochondrial carrier domain"/>
    <property type="match status" value="1"/>
</dbReference>
<evidence type="ECO:0000256" key="10">
    <source>
        <dbReference type="PROSITE-ProRule" id="PRU00282"/>
    </source>
</evidence>
<protein>
    <submittedName>
        <fullName evidence="13">Mitochondrial uncoupling protein 4</fullName>
    </submittedName>
</protein>
<keyword evidence="12" id="KW-1185">Reference proteome</keyword>
<evidence type="ECO:0000313" key="13">
    <source>
        <dbReference type="WBParaSite" id="SMUV_0000300001-mRNA-1"/>
    </source>
</evidence>
<accession>A0A0N5AFE8</accession>
<evidence type="ECO:0000256" key="2">
    <source>
        <dbReference type="ARBA" id="ARBA00006375"/>
    </source>
</evidence>
<dbReference type="AlphaFoldDB" id="A0A0N5AFE8"/>
<evidence type="ECO:0000256" key="9">
    <source>
        <dbReference type="ARBA" id="ARBA00023136"/>
    </source>
</evidence>
<organism evidence="12 13">
    <name type="scientific">Syphacia muris</name>
    <dbReference type="NCBI Taxonomy" id="451379"/>
    <lineage>
        <taxon>Eukaryota</taxon>
        <taxon>Metazoa</taxon>
        <taxon>Ecdysozoa</taxon>
        <taxon>Nematoda</taxon>
        <taxon>Chromadorea</taxon>
        <taxon>Rhabditida</taxon>
        <taxon>Spirurina</taxon>
        <taxon>Oxyuridomorpha</taxon>
        <taxon>Oxyuroidea</taxon>
        <taxon>Oxyuridae</taxon>
        <taxon>Syphacia</taxon>
    </lineage>
</organism>
<dbReference type="GO" id="GO:0005743">
    <property type="term" value="C:mitochondrial inner membrane"/>
    <property type="evidence" value="ECO:0007669"/>
    <property type="project" value="UniProtKB-SubCell"/>
</dbReference>
<evidence type="ECO:0000256" key="3">
    <source>
        <dbReference type="ARBA" id="ARBA00022448"/>
    </source>
</evidence>
<dbReference type="PROSITE" id="PS50920">
    <property type="entry name" value="SOLCAR"/>
    <property type="match status" value="3"/>
</dbReference>
<evidence type="ECO:0000256" key="6">
    <source>
        <dbReference type="ARBA" id="ARBA00022792"/>
    </source>
</evidence>
<evidence type="ECO:0000256" key="8">
    <source>
        <dbReference type="ARBA" id="ARBA00023128"/>
    </source>
</evidence>
<dbReference type="STRING" id="451379.A0A0N5AFE8"/>
<feature type="repeat" description="Solcar" evidence="10">
    <location>
        <begin position="122"/>
        <end position="214"/>
    </location>
</feature>
<keyword evidence="4 10" id="KW-0812">Transmembrane</keyword>
<comment type="similarity">
    <text evidence="2 11">Belongs to the mitochondrial carrier (TC 2.A.29) family.</text>
</comment>
<dbReference type="SUPFAM" id="SSF103506">
    <property type="entry name" value="Mitochondrial carrier"/>
    <property type="match status" value="1"/>
</dbReference>
<feature type="repeat" description="Solcar" evidence="10">
    <location>
        <begin position="16"/>
        <end position="112"/>
    </location>
</feature>
<evidence type="ECO:0000256" key="11">
    <source>
        <dbReference type="RuleBase" id="RU000488"/>
    </source>
</evidence>
<dbReference type="Proteomes" id="UP000046393">
    <property type="component" value="Unplaced"/>
</dbReference>
<evidence type="ECO:0000256" key="1">
    <source>
        <dbReference type="ARBA" id="ARBA00004448"/>
    </source>
</evidence>
<name>A0A0N5AFE8_9BILA</name>
<sequence length="323" mass="36596">MPRIPGDGKDSPLTLRSILIKYILSCSASLVSETVTYPLDVTKTRLQMIRNAPQSSALSLRHTGRPGMFSVFFGIVKREGVLSLWNGVTPAIYRHFVYTGFRMGSYEVLRAKWHDKEREKRFPIWKSMICGLTAGAFAQFVASPTDLVKVQMQMEGLRRLQGQPTRFKNVWDAFSSFYRVNGFRSLWTGWIPNCQRAALLNMADLATYDRAKRILLGHGMSDNAFTHACSSAMSGFAAATVSTPADVIKTRIMNQLRHSTDVAVNEGYHYKGAFDCLRHTIRNEGFLALYKGFLPTYIRMAPWSLTFWISYEKIRQITGISSF</sequence>
<proteinExistence type="inferred from homology"/>
<dbReference type="WBParaSite" id="SMUV_0000300001-mRNA-1">
    <property type="protein sequence ID" value="SMUV_0000300001-mRNA-1"/>
    <property type="gene ID" value="SMUV_0000300001"/>
</dbReference>
<dbReference type="Pfam" id="PF00153">
    <property type="entry name" value="Mito_carr"/>
    <property type="match status" value="3"/>
</dbReference>
<keyword evidence="6" id="KW-0999">Mitochondrion inner membrane</keyword>